<dbReference type="InterPro" id="IPR036388">
    <property type="entry name" value="WH-like_DNA-bd_sf"/>
</dbReference>
<dbReference type="InterPro" id="IPR014710">
    <property type="entry name" value="RmlC-like_jellyroll"/>
</dbReference>
<dbReference type="CDD" id="cd00038">
    <property type="entry name" value="CAP_ED"/>
    <property type="match status" value="1"/>
</dbReference>
<dbReference type="PANTHER" id="PTHR24567:SF28">
    <property type="entry name" value="LISTERIOLYSIN REGULATORY PROTEIN"/>
    <property type="match status" value="1"/>
</dbReference>
<keyword evidence="2" id="KW-0238">DNA-binding</keyword>
<evidence type="ECO:0000256" key="1">
    <source>
        <dbReference type="ARBA" id="ARBA00023015"/>
    </source>
</evidence>
<evidence type="ECO:0000313" key="7">
    <source>
        <dbReference type="Proteomes" id="UP000184128"/>
    </source>
</evidence>
<dbReference type="SUPFAM" id="SSF51206">
    <property type="entry name" value="cAMP-binding domain-like"/>
    <property type="match status" value="1"/>
</dbReference>
<dbReference type="GO" id="GO:0003677">
    <property type="term" value="F:DNA binding"/>
    <property type="evidence" value="ECO:0007669"/>
    <property type="project" value="UniProtKB-KW"/>
</dbReference>
<dbReference type="SUPFAM" id="SSF46785">
    <property type="entry name" value="Winged helix' DNA-binding domain"/>
    <property type="match status" value="1"/>
</dbReference>
<feature type="domain" description="Cyclic nucleotide-binding" evidence="4">
    <location>
        <begin position="16"/>
        <end position="137"/>
    </location>
</feature>
<dbReference type="GO" id="GO:0003700">
    <property type="term" value="F:DNA-binding transcription factor activity"/>
    <property type="evidence" value="ECO:0007669"/>
    <property type="project" value="TreeGrafter"/>
</dbReference>
<gene>
    <name evidence="6" type="ORF">SAMN02745249_00633</name>
</gene>
<dbReference type="InterPro" id="IPR036390">
    <property type="entry name" value="WH_DNA-bd_sf"/>
</dbReference>
<dbReference type="Pfam" id="PF00027">
    <property type="entry name" value="cNMP_binding"/>
    <property type="match status" value="1"/>
</dbReference>
<evidence type="ECO:0000256" key="3">
    <source>
        <dbReference type="ARBA" id="ARBA00023163"/>
    </source>
</evidence>
<dbReference type="PRINTS" id="PR00034">
    <property type="entry name" value="HTHCRP"/>
</dbReference>
<proteinExistence type="predicted"/>
<dbReference type="Proteomes" id="UP000184128">
    <property type="component" value="Unassembled WGS sequence"/>
</dbReference>
<feature type="domain" description="HTH crp-type" evidence="5">
    <location>
        <begin position="151"/>
        <end position="222"/>
    </location>
</feature>
<accession>A0A1M4UDC9</accession>
<dbReference type="SMART" id="SM00419">
    <property type="entry name" value="HTH_CRP"/>
    <property type="match status" value="1"/>
</dbReference>
<dbReference type="InterPro" id="IPR050397">
    <property type="entry name" value="Env_Response_Regulators"/>
</dbReference>
<dbReference type="Gene3D" id="2.60.120.10">
    <property type="entry name" value="Jelly Rolls"/>
    <property type="match status" value="1"/>
</dbReference>
<dbReference type="AlphaFoldDB" id="A0A1M4UDC9"/>
<name>A0A1M4UDC9_9LACT</name>
<dbReference type="InterPro" id="IPR000595">
    <property type="entry name" value="cNMP-bd_dom"/>
</dbReference>
<dbReference type="CDD" id="cd00092">
    <property type="entry name" value="HTH_CRP"/>
    <property type="match status" value="1"/>
</dbReference>
<reference evidence="7" key="1">
    <citation type="submission" date="2016-11" db="EMBL/GenBank/DDBJ databases">
        <authorList>
            <person name="Varghese N."/>
            <person name="Submissions S."/>
        </authorList>
    </citation>
    <scope>NUCLEOTIDE SEQUENCE [LARGE SCALE GENOMIC DNA]</scope>
    <source>
        <strain evidence="7">DSM 15692</strain>
    </source>
</reference>
<protein>
    <submittedName>
        <fullName evidence="6">CRP/FNR family transcriptional regulator, anaerobic regulatory protein</fullName>
    </submittedName>
</protein>
<evidence type="ECO:0000313" key="6">
    <source>
        <dbReference type="EMBL" id="SHE54646.1"/>
    </source>
</evidence>
<evidence type="ECO:0000259" key="4">
    <source>
        <dbReference type="PROSITE" id="PS50042"/>
    </source>
</evidence>
<keyword evidence="1" id="KW-0805">Transcription regulation</keyword>
<dbReference type="PANTHER" id="PTHR24567">
    <property type="entry name" value="CRP FAMILY TRANSCRIPTIONAL REGULATORY PROTEIN"/>
    <property type="match status" value="1"/>
</dbReference>
<dbReference type="SMART" id="SM00100">
    <property type="entry name" value="cNMP"/>
    <property type="match status" value="1"/>
</dbReference>
<dbReference type="Gene3D" id="1.10.10.10">
    <property type="entry name" value="Winged helix-like DNA-binding domain superfamily/Winged helix DNA-binding domain"/>
    <property type="match status" value="1"/>
</dbReference>
<dbReference type="Pfam" id="PF13545">
    <property type="entry name" value="HTH_Crp_2"/>
    <property type="match status" value="1"/>
</dbReference>
<sequence length="229" mass="26404">MKKVHTHVGCVRLVPIFNHLDEESMMKIATKARHKDLKRGEYLYQAADEDDTVYIVHKGQVRIFHLSESGKEQLIRVLNPGDFTGEWTIFSADTYHEHYAEAIRNSAICMINRNDLLELLKEHPEISMKILSSMSDRLQQSERQTASVATESVLNRIIYYLEGLANTEMEDEVTVELPMTRKDLSSYLGTTPETLSRRFKELENKGLIKPLTKNKIHIPSIEELLFSVE</sequence>
<evidence type="ECO:0000259" key="5">
    <source>
        <dbReference type="PROSITE" id="PS51063"/>
    </source>
</evidence>
<keyword evidence="3" id="KW-0804">Transcription</keyword>
<dbReference type="EMBL" id="FQUF01000008">
    <property type="protein sequence ID" value="SHE54646.1"/>
    <property type="molecule type" value="Genomic_DNA"/>
</dbReference>
<dbReference type="InterPro" id="IPR018490">
    <property type="entry name" value="cNMP-bd_dom_sf"/>
</dbReference>
<dbReference type="PROSITE" id="PS51063">
    <property type="entry name" value="HTH_CRP_2"/>
    <property type="match status" value="1"/>
</dbReference>
<keyword evidence="7" id="KW-1185">Reference proteome</keyword>
<dbReference type="GO" id="GO:0005829">
    <property type="term" value="C:cytosol"/>
    <property type="evidence" value="ECO:0007669"/>
    <property type="project" value="TreeGrafter"/>
</dbReference>
<dbReference type="RefSeq" id="WP_234945785.1">
    <property type="nucleotide sequence ID" value="NZ_FQUF01000008.1"/>
</dbReference>
<organism evidence="6 7">
    <name type="scientific">Atopostipes suicloacalis DSM 15692</name>
    <dbReference type="NCBI Taxonomy" id="1121025"/>
    <lineage>
        <taxon>Bacteria</taxon>
        <taxon>Bacillati</taxon>
        <taxon>Bacillota</taxon>
        <taxon>Bacilli</taxon>
        <taxon>Lactobacillales</taxon>
        <taxon>Carnobacteriaceae</taxon>
        <taxon>Atopostipes</taxon>
    </lineage>
</organism>
<dbReference type="STRING" id="1121025.SAMN02745249_00633"/>
<evidence type="ECO:0000256" key="2">
    <source>
        <dbReference type="ARBA" id="ARBA00023125"/>
    </source>
</evidence>
<dbReference type="InterPro" id="IPR012318">
    <property type="entry name" value="HTH_CRP"/>
</dbReference>
<dbReference type="PROSITE" id="PS50042">
    <property type="entry name" value="CNMP_BINDING_3"/>
    <property type="match status" value="1"/>
</dbReference>